<feature type="transmembrane region" description="Helical" evidence="8">
    <location>
        <begin position="6"/>
        <end position="26"/>
    </location>
</feature>
<dbReference type="PANTHER" id="PTHR22930">
    <property type="match status" value="1"/>
</dbReference>
<evidence type="ECO:0000256" key="2">
    <source>
        <dbReference type="ARBA" id="ARBA00004123"/>
    </source>
</evidence>
<evidence type="ECO:0000256" key="3">
    <source>
        <dbReference type="ARBA" id="ARBA00006958"/>
    </source>
</evidence>
<comment type="caution">
    <text evidence="10">The sequence shown here is derived from an EMBL/GenBank/DDBJ whole genome shotgun (WGS) entry which is preliminary data.</text>
</comment>
<proteinExistence type="inferred from homology"/>
<comment type="subcellular location">
    <subcellularLocation>
        <location evidence="2">Nucleus</location>
    </subcellularLocation>
</comment>
<evidence type="ECO:0000256" key="7">
    <source>
        <dbReference type="ARBA" id="ARBA00023242"/>
    </source>
</evidence>
<dbReference type="AlphaFoldDB" id="A0AAE1HF40"/>
<name>A0AAE1HF40_9NEOP</name>
<dbReference type="InterPro" id="IPR045249">
    <property type="entry name" value="HARBI1-like"/>
</dbReference>
<dbReference type="GO" id="GO:0004518">
    <property type="term" value="F:nuclease activity"/>
    <property type="evidence" value="ECO:0007669"/>
    <property type="project" value="UniProtKB-KW"/>
</dbReference>
<comment type="similarity">
    <text evidence="3">Belongs to the HARBI1 family.</text>
</comment>
<evidence type="ECO:0000256" key="5">
    <source>
        <dbReference type="ARBA" id="ARBA00022723"/>
    </source>
</evidence>
<reference evidence="10" key="1">
    <citation type="submission" date="2021-07" db="EMBL/GenBank/DDBJ databases">
        <authorList>
            <person name="Catto M.A."/>
            <person name="Jacobson A."/>
            <person name="Kennedy G."/>
            <person name="Labadie P."/>
            <person name="Hunt B.G."/>
            <person name="Srinivasan R."/>
        </authorList>
    </citation>
    <scope>NUCLEOTIDE SEQUENCE</scope>
    <source>
        <strain evidence="10">PL_HMW_Pooled</strain>
        <tissue evidence="10">Head</tissue>
    </source>
</reference>
<organism evidence="10 11">
    <name type="scientific">Frankliniella fusca</name>
    <dbReference type="NCBI Taxonomy" id="407009"/>
    <lineage>
        <taxon>Eukaryota</taxon>
        <taxon>Metazoa</taxon>
        <taxon>Ecdysozoa</taxon>
        <taxon>Arthropoda</taxon>
        <taxon>Hexapoda</taxon>
        <taxon>Insecta</taxon>
        <taxon>Pterygota</taxon>
        <taxon>Neoptera</taxon>
        <taxon>Paraneoptera</taxon>
        <taxon>Thysanoptera</taxon>
        <taxon>Terebrantia</taxon>
        <taxon>Thripoidea</taxon>
        <taxon>Thripidae</taxon>
        <taxon>Frankliniella</taxon>
    </lineage>
</organism>
<keyword evidence="5" id="KW-0479">Metal-binding</keyword>
<keyword evidence="11" id="KW-1185">Reference proteome</keyword>
<feature type="domain" description="DDE Tnp4" evidence="9">
    <location>
        <begin position="206"/>
        <end position="367"/>
    </location>
</feature>
<dbReference type="Pfam" id="PF13359">
    <property type="entry name" value="DDE_Tnp_4"/>
    <property type="match status" value="1"/>
</dbReference>
<comment type="cofactor">
    <cofactor evidence="1">
        <name>a divalent metal cation</name>
        <dbReference type="ChEBI" id="CHEBI:60240"/>
    </cofactor>
</comment>
<evidence type="ECO:0000256" key="6">
    <source>
        <dbReference type="ARBA" id="ARBA00022801"/>
    </source>
</evidence>
<protein>
    <submittedName>
        <fullName evidence="10">Protein ANTAGONIST OF LIKE HETEROCHROMATIN PROTEIN 1</fullName>
    </submittedName>
</protein>
<keyword evidence="7" id="KW-0539">Nucleus</keyword>
<evidence type="ECO:0000256" key="4">
    <source>
        <dbReference type="ARBA" id="ARBA00022722"/>
    </source>
</evidence>
<dbReference type="GO" id="GO:0046872">
    <property type="term" value="F:metal ion binding"/>
    <property type="evidence" value="ECO:0007669"/>
    <property type="project" value="UniProtKB-KW"/>
</dbReference>
<evidence type="ECO:0000313" key="11">
    <source>
        <dbReference type="Proteomes" id="UP001219518"/>
    </source>
</evidence>
<accession>A0AAE1HF40</accession>
<keyword evidence="4" id="KW-0540">Nuclease</keyword>
<keyword evidence="8" id="KW-0472">Membrane</keyword>
<dbReference type="GO" id="GO:0016787">
    <property type="term" value="F:hydrolase activity"/>
    <property type="evidence" value="ECO:0007669"/>
    <property type="project" value="UniProtKB-KW"/>
</dbReference>
<evidence type="ECO:0000256" key="1">
    <source>
        <dbReference type="ARBA" id="ARBA00001968"/>
    </source>
</evidence>
<gene>
    <name evidence="10" type="ORF">KUF71_009488</name>
</gene>
<dbReference type="EMBL" id="JAHWGI010000990">
    <property type="protein sequence ID" value="KAK3920201.1"/>
    <property type="molecule type" value="Genomic_DNA"/>
</dbReference>
<keyword evidence="8" id="KW-1133">Transmembrane helix</keyword>
<keyword evidence="8" id="KW-0812">Transmembrane</keyword>
<dbReference type="GO" id="GO:0005634">
    <property type="term" value="C:nucleus"/>
    <property type="evidence" value="ECO:0007669"/>
    <property type="project" value="UniProtKB-SubCell"/>
</dbReference>
<dbReference type="InterPro" id="IPR027806">
    <property type="entry name" value="HARBI1_dom"/>
</dbReference>
<evidence type="ECO:0000259" key="9">
    <source>
        <dbReference type="Pfam" id="PF13359"/>
    </source>
</evidence>
<dbReference type="PANTHER" id="PTHR22930:SF85">
    <property type="entry name" value="GH03217P-RELATED"/>
    <property type="match status" value="1"/>
</dbReference>
<sequence>MVNPHVLVAIIVIITTVVQGIVTAVIRTRTLRRRNEYLRQIEEFRLMKRRQHRLRLSAFIRERRRKRMYRRKRSNDWWDNVFPHMDDEEFLENFRMKRLTFQYLCDSLRHRLQHEYNPINGVQGLSVEKTVAIAIYKLSSLAEYKLIGNQFGVHKSTVHNCLYAFCIAVTEELKNEHIRMPDSAEAKVIAQKFEGMTHIPQIIGAIDGSHIPITGPVDGRADFTNRKGYCSFVLQGLVDCNYLFRDISIKVPGCAHDATVFRLSNLFKNREEMIAKGAKEVDGMQVPFFIVGDPAYPLLPWLIKNYSYDGNTTAAMDNFNAHMNQGRIVVENAFGRLKGRWRSILRQSDIEFTFIPTLVATCCILHNIIEKNKDEYRCSWNEEVQNERDVPPQPDLEVYDEENEPVGADIREHLSGYLVRNFELRRSIRGVYAGV</sequence>
<evidence type="ECO:0000313" key="10">
    <source>
        <dbReference type="EMBL" id="KAK3920201.1"/>
    </source>
</evidence>
<evidence type="ECO:0000256" key="8">
    <source>
        <dbReference type="SAM" id="Phobius"/>
    </source>
</evidence>
<dbReference type="Proteomes" id="UP001219518">
    <property type="component" value="Unassembled WGS sequence"/>
</dbReference>
<keyword evidence="6" id="KW-0378">Hydrolase</keyword>
<reference evidence="10" key="2">
    <citation type="journal article" date="2023" name="BMC Genomics">
        <title>Pest status, molecular evolution, and epigenetic factors derived from the genome assembly of Frankliniella fusca, a thysanopteran phytovirus vector.</title>
        <authorList>
            <person name="Catto M.A."/>
            <person name="Labadie P.E."/>
            <person name="Jacobson A.L."/>
            <person name="Kennedy G.G."/>
            <person name="Srinivasan R."/>
            <person name="Hunt B.G."/>
        </authorList>
    </citation>
    <scope>NUCLEOTIDE SEQUENCE</scope>
    <source>
        <strain evidence="10">PL_HMW_Pooled</strain>
    </source>
</reference>